<feature type="compositionally biased region" description="Basic and acidic residues" evidence="1">
    <location>
        <begin position="115"/>
        <end position="140"/>
    </location>
</feature>
<name>A0ABQ9XSJ1_9EUKA</name>
<feature type="region of interest" description="Disordered" evidence="1">
    <location>
        <begin position="96"/>
        <end position="211"/>
    </location>
</feature>
<accession>A0ABQ9XSJ1</accession>
<sequence length="227" mass="25894">MSTRQRRNRIPPVPPAQVIPVDDRHKVTRPEFTIPAYVTISWSVILLLLVVVGTMHFAKVRIPSIVFFVFLILCTINAAISGYLIYLANKFEEGKEGDEESDQSDSDSSNPSSPADERSENHSNEEDVRLRTESKNETQRSRTVTRTPAKDFGEIQKESSRPQEEQPIDDIQSSPPSKETEVEEVKAKSEEKLSTPLRSVIEQEKKEKTPEQIREEFTLDFITDDTF</sequence>
<evidence type="ECO:0000256" key="1">
    <source>
        <dbReference type="SAM" id="MobiDB-lite"/>
    </source>
</evidence>
<keyword evidence="2" id="KW-1133">Transmembrane helix</keyword>
<evidence type="ECO:0000313" key="3">
    <source>
        <dbReference type="EMBL" id="KAK2953560.1"/>
    </source>
</evidence>
<feature type="transmembrane region" description="Helical" evidence="2">
    <location>
        <begin position="34"/>
        <end position="58"/>
    </location>
</feature>
<evidence type="ECO:0000256" key="2">
    <source>
        <dbReference type="SAM" id="Phobius"/>
    </source>
</evidence>
<organism evidence="3 4">
    <name type="scientific">Blattamonas nauphoetae</name>
    <dbReference type="NCBI Taxonomy" id="2049346"/>
    <lineage>
        <taxon>Eukaryota</taxon>
        <taxon>Metamonada</taxon>
        <taxon>Preaxostyla</taxon>
        <taxon>Oxymonadida</taxon>
        <taxon>Blattamonas</taxon>
    </lineage>
</organism>
<keyword evidence="2" id="KW-0472">Membrane</keyword>
<feature type="compositionally biased region" description="Basic and acidic residues" evidence="1">
    <location>
        <begin position="148"/>
        <end position="164"/>
    </location>
</feature>
<keyword evidence="2" id="KW-0812">Transmembrane</keyword>
<evidence type="ECO:0000313" key="4">
    <source>
        <dbReference type="Proteomes" id="UP001281761"/>
    </source>
</evidence>
<feature type="compositionally biased region" description="Acidic residues" evidence="1">
    <location>
        <begin position="96"/>
        <end position="105"/>
    </location>
</feature>
<dbReference type="Proteomes" id="UP001281761">
    <property type="component" value="Unassembled WGS sequence"/>
</dbReference>
<dbReference type="EMBL" id="JARBJD010000089">
    <property type="protein sequence ID" value="KAK2953560.1"/>
    <property type="molecule type" value="Genomic_DNA"/>
</dbReference>
<protein>
    <submittedName>
        <fullName evidence="3">Uncharacterized protein</fullName>
    </submittedName>
</protein>
<keyword evidence="4" id="KW-1185">Reference proteome</keyword>
<proteinExistence type="predicted"/>
<feature type="transmembrane region" description="Helical" evidence="2">
    <location>
        <begin position="64"/>
        <end position="86"/>
    </location>
</feature>
<comment type="caution">
    <text evidence="3">The sequence shown here is derived from an EMBL/GenBank/DDBJ whole genome shotgun (WGS) entry which is preliminary data.</text>
</comment>
<gene>
    <name evidence="3" type="ORF">BLNAU_11424</name>
</gene>
<feature type="compositionally biased region" description="Basic and acidic residues" evidence="1">
    <location>
        <begin position="178"/>
        <end position="193"/>
    </location>
</feature>
<reference evidence="3 4" key="1">
    <citation type="journal article" date="2022" name="bioRxiv">
        <title>Genomics of Preaxostyla Flagellates Illuminates Evolutionary Transitions and the Path Towards Mitochondrial Loss.</title>
        <authorList>
            <person name="Novak L.V.F."/>
            <person name="Treitli S.C."/>
            <person name="Pyrih J."/>
            <person name="Halakuc P."/>
            <person name="Pipaliya S.V."/>
            <person name="Vacek V."/>
            <person name="Brzon O."/>
            <person name="Soukal P."/>
            <person name="Eme L."/>
            <person name="Dacks J.B."/>
            <person name="Karnkowska A."/>
            <person name="Elias M."/>
            <person name="Hampl V."/>
        </authorList>
    </citation>
    <scope>NUCLEOTIDE SEQUENCE [LARGE SCALE GENOMIC DNA]</scope>
    <source>
        <strain evidence="3">NAU3</strain>
        <tissue evidence="3">Gut</tissue>
    </source>
</reference>
<feature type="compositionally biased region" description="Basic and acidic residues" evidence="1">
    <location>
        <begin position="201"/>
        <end position="211"/>
    </location>
</feature>